<sequence length="62" mass="7386">MNADRLFMGSLRKTLRPFAFKNSTGLSLTTIESQLIYKFWLIFIKKLVKYNNFLSRQLTFAY</sequence>
<comment type="caution">
    <text evidence="1">The sequence shown here is derived from an EMBL/GenBank/DDBJ whole genome shotgun (WGS) entry which is preliminary data.</text>
</comment>
<name>G6FN29_9CYAN</name>
<dbReference type="Proteomes" id="UP000004344">
    <property type="component" value="Unassembled WGS sequence"/>
</dbReference>
<reference evidence="1 2" key="1">
    <citation type="submission" date="2011-09" db="EMBL/GenBank/DDBJ databases">
        <title>The draft genome of Fischerella sp. JSC-11.</title>
        <authorList>
            <consortium name="US DOE Joint Genome Institute (JGI-PGF)"/>
            <person name="Lucas S."/>
            <person name="Han J."/>
            <person name="Lapidus A."/>
            <person name="Cheng J.-F."/>
            <person name="Goodwin L."/>
            <person name="Pitluck S."/>
            <person name="Peters L."/>
            <person name="Land M.L."/>
            <person name="Hauser L."/>
            <person name="Sarkisova S."/>
            <person name="Bryant D.A."/>
            <person name="Brown I."/>
            <person name="Woyke T.J."/>
        </authorList>
    </citation>
    <scope>NUCLEOTIDE SEQUENCE [LARGE SCALE GENOMIC DNA]</scope>
    <source>
        <strain evidence="1 2">JSC-11</strain>
    </source>
</reference>
<dbReference type="AlphaFoldDB" id="G6FN29"/>
<protein>
    <submittedName>
        <fullName evidence="1">Uncharacterized protein</fullName>
    </submittedName>
</protein>
<dbReference type="EMBL" id="AGIZ01000001">
    <property type="protein sequence ID" value="EHC19459.1"/>
    <property type="molecule type" value="Genomic_DNA"/>
</dbReference>
<evidence type="ECO:0000313" key="2">
    <source>
        <dbReference type="Proteomes" id="UP000004344"/>
    </source>
</evidence>
<gene>
    <name evidence="1" type="ORF">FJSC11DRAFT_0276</name>
</gene>
<proteinExistence type="predicted"/>
<organism evidence="1 2">
    <name type="scientific">Fischerella thermalis JSC-11</name>
    <dbReference type="NCBI Taxonomy" id="741277"/>
    <lineage>
        <taxon>Bacteria</taxon>
        <taxon>Bacillati</taxon>
        <taxon>Cyanobacteriota</taxon>
        <taxon>Cyanophyceae</taxon>
        <taxon>Nostocales</taxon>
        <taxon>Hapalosiphonaceae</taxon>
        <taxon>Fischerella</taxon>
    </lineage>
</organism>
<keyword evidence="2" id="KW-1185">Reference proteome</keyword>
<evidence type="ECO:0000313" key="1">
    <source>
        <dbReference type="EMBL" id="EHC19459.1"/>
    </source>
</evidence>
<dbReference type="PATRIC" id="fig|741277.3.peg.327"/>
<accession>G6FN29</accession>